<dbReference type="InterPro" id="IPR052358">
    <property type="entry name" value="Aro_Compnd_Degr_Hydrolases"/>
</dbReference>
<name>A0A1I3H3J2_9BURK</name>
<dbReference type="Proteomes" id="UP000199548">
    <property type="component" value="Unassembled WGS sequence"/>
</dbReference>
<dbReference type="InterPro" id="IPR006680">
    <property type="entry name" value="Amidohydro-rel"/>
</dbReference>
<dbReference type="AlphaFoldDB" id="A0A1I3H3J2"/>
<evidence type="ECO:0000259" key="1">
    <source>
        <dbReference type="Pfam" id="PF04909"/>
    </source>
</evidence>
<dbReference type="PANTHER" id="PTHR35563">
    <property type="entry name" value="BARREL METAL-DEPENDENT HYDROLASE, PUTATIVE (AFU_ORTHOLOGUE AFUA_1G16240)-RELATED"/>
    <property type="match status" value="1"/>
</dbReference>
<dbReference type="Pfam" id="PF04909">
    <property type="entry name" value="Amidohydro_2"/>
    <property type="match status" value="1"/>
</dbReference>
<dbReference type="OrthoDB" id="9787654at2"/>
<reference evidence="2 3" key="1">
    <citation type="submission" date="2016-10" db="EMBL/GenBank/DDBJ databases">
        <authorList>
            <person name="de Groot N.N."/>
        </authorList>
    </citation>
    <scope>NUCLEOTIDE SEQUENCE [LARGE SCALE GENOMIC DNA]</scope>
    <source>
        <strain evidence="2 3">LMG 23650</strain>
    </source>
</reference>
<dbReference type="GO" id="GO:0016853">
    <property type="term" value="F:isomerase activity"/>
    <property type="evidence" value="ECO:0007669"/>
    <property type="project" value="UniProtKB-KW"/>
</dbReference>
<dbReference type="GO" id="GO:0016787">
    <property type="term" value="F:hydrolase activity"/>
    <property type="evidence" value="ECO:0007669"/>
    <property type="project" value="InterPro"/>
</dbReference>
<accession>A0A1I3H3J2</accession>
<dbReference type="InterPro" id="IPR032466">
    <property type="entry name" value="Metal_Hydrolase"/>
</dbReference>
<dbReference type="EMBL" id="FOQU01000002">
    <property type="protein sequence ID" value="SFI30251.1"/>
    <property type="molecule type" value="Genomic_DNA"/>
</dbReference>
<sequence length="279" mass="30224">MSTTSSNPMAGACDCHVHIYELERYPLAGTATFAPPQASWAQYAAVQRSLGLTRAVLVQPTGYGFDNRCLLEALTLADGAARGIVVIRPDTPAAELQAMHDAGVRGVRFMMIPGAGGLLGWGDLEGLAARIAEFGWVINLQLDGRELPDYAAKLRALPCKLSLDHTGKFLEPVTPEHAAFRSLLELLDGGNTWVKISAPYETSRVGPPHYDDVSALAQALAAAHPERCLWASNWPHPNRKPVPDDHAMLDLLSRWAPDPAVRRTILVDNPASLYGFDTI</sequence>
<feature type="domain" description="Amidohydrolase-related" evidence="1">
    <location>
        <begin position="13"/>
        <end position="276"/>
    </location>
</feature>
<dbReference type="PANTHER" id="PTHR35563:SF2">
    <property type="entry name" value="BARREL METAL-DEPENDENT HYDROLASE, PUTATIVE (AFU_ORTHOLOGUE AFUA_1G16240)-RELATED"/>
    <property type="match status" value="1"/>
</dbReference>
<dbReference type="RefSeq" id="WP_091010752.1">
    <property type="nucleotide sequence ID" value="NZ_CP041745.1"/>
</dbReference>
<gene>
    <name evidence="2" type="ORF">SAMN05192543_102825</name>
</gene>
<evidence type="ECO:0000313" key="3">
    <source>
        <dbReference type="Proteomes" id="UP000199548"/>
    </source>
</evidence>
<keyword evidence="2" id="KW-0413">Isomerase</keyword>
<dbReference type="SUPFAM" id="SSF51556">
    <property type="entry name" value="Metallo-dependent hydrolases"/>
    <property type="match status" value="1"/>
</dbReference>
<organism evidence="2 3">
    <name type="scientific">Paraburkholderia megapolitana</name>
    <dbReference type="NCBI Taxonomy" id="420953"/>
    <lineage>
        <taxon>Bacteria</taxon>
        <taxon>Pseudomonadati</taxon>
        <taxon>Pseudomonadota</taxon>
        <taxon>Betaproteobacteria</taxon>
        <taxon>Burkholderiales</taxon>
        <taxon>Burkholderiaceae</taxon>
        <taxon>Paraburkholderia</taxon>
    </lineage>
</organism>
<dbReference type="Gene3D" id="3.20.20.140">
    <property type="entry name" value="Metal-dependent hydrolases"/>
    <property type="match status" value="1"/>
</dbReference>
<keyword evidence="3" id="KW-1185">Reference proteome</keyword>
<evidence type="ECO:0000313" key="2">
    <source>
        <dbReference type="EMBL" id="SFI30251.1"/>
    </source>
</evidence>
<dbReference type="STRING" id="420953.SAMN05192543_102825"/>
<proteinExistence type="predicted"/>
<protein>
    <submittedName>
        <fullName evidence="2">D-galactarolactone isomerase</fullName>
    </submittedName>
</protein>